<dbReference type="GO" id="GO:0005886">
    <property type="term" value="C:plasma membrane"/>
    <property type="evidence" value="ECO:0007669"/>
    <property type="project" value="TreeGrafter"/>
</dbReference>
<evidence type="ECO:0000259" key="9">
    <source>
        <dbReference type="Pfam" id="PF05649"/>
    </source>
</evidence>
<evidence type="ECO:0000259" key="8">
    <source>
        <dbReference type="Pfam" id="PF01431"/>
    </source>
</evidence>
<dbReference type="Proteomes" id="UP000694867">
    <property type="component" value="Unplaced"/>
</dbReference>
<feature type="domain" description="Peptidase M13 C-terminal" evidence="8">
    <location>
        <begin position="457"/>
        <end position="660"/>
    </location>
</feature>
<dbReference type="KEGG" id="goe:100898155"/>
<keyword evidence="4" id="KW-0479">Metal-binding</keyword>
<evidence type="ECO:0000256" key="3">
    <source>
        <dbReference type="ARBA" id="ARBA00022670"/>
    </source>
</evidence>
<evidence type="ECO:0000256" key="4">
    <source>
        <dbReference type="ARBA" id="ARBA00022723"/>
    </source>
</evidence>
<name>A0AAJ7SIX0_9ACAR</name>
<dbReference type="InterPro" id="IPR000718">
    <property type="entry name" value="Peptidase_M13"/>
</dbReference>
<dbReference type="AlphaFoldDB" id="A0AAJ7SIX0"/>
<evidence type="ECO:0000256" key="7">
    <source>
        <dbReference type="ARBA" id="ARBA00023049"/>
    </source>
</evidence>
<dbReference type="PROSITE" id="PS51885">
    <property type="entry name" value="NEPRILYSIN"/>
    <property type="match status" value="1"/>
</dbReference>
<proteinExistence type="inferred from homology"/>
<protein>
    <submittedName>
        <fullName evidence="11">Neprilysin-1</fullName>
    </submittedName>
</protein>
<accession>A0AAJ7SIX0</accession>
<evidence type="ECO:0000256" key="1">
    <source>
        <dbReference type="ARBA" id="ARBA00001947"/>
    </source>
</evidence>
<organism evidence="10 11">
    <name type="scientific">Galendromus occidentalis</name>
    <name type="common">western predatory mite</name>
    <dbReference type="NCBI Taxonomy" id="34638"/>
    <lineage>
        <taxon>Eukaryota</taxon>
        <taxon>Metazoa</taxon>
        <taxon>Ecdysozoa</taxon>
        <taxon>Arthropoda</taxon>
        <taxon>Chelicerata</taxon>
        <taxon>Arachnida</taxon>
        <taxon>Acari</taxon>
        <taxon>Parasitiformes</taxon>
        <taxon>Mesostigmata</taxon>
        <taxon>Gamasina</taxon>
        <taxon>Phytoseioidea</taxon>
        <taxon>Phytoseiidae</taxon>
        <taxon>Typhlodrominae</taxon>
        <taxon>Galendromus</taxon>
    </lineage>
</organism>
<dbReference type="PANTHER" id="PTHR11733:SF241">
    <property type="entry name" value="GH26575P-RELATED"/>
    <property type="match status" value="1"/>
</dbReference>
<dbReference type="Pfam" id="PF01431">
    <property type="entry name" value="Peptidase_M13"/>
    <property type="match status" value="1"/>
</dbReference>
<dbReference type="PRINTS" id="PR00786">
    <property type="entry name" value="NEPRILYSIN"/>
</dbReference>
<keyword evidence="10" id="KW-1185">Reference proteome</keyword>
<dbReference type="RefSeq" id="XP_028968876.1">
    <property type="nucleotide sequence ID" value="XM_029113043.1"/>
</dbReference>
<dbReference type="InterPro" id="IPR018497">
    <property type="entry name" value="Peptidase_M13_C"/>
</dbReference>
<dbReference type="CTD" id="31547"/>
<dbReference type="Gene3D" id="1.10.1380.10">
    <property type="entry name" value="Neutral endopeptidase , domain2"/>
    <property type="match status" value="1"/>
</dbReference>
<dbReference type="InterPro" id="IPR024079">
    <property type="entry name" value="MetalloPept_cat_dom_sf"/>
</dbReference>
<dbReference type="InterPro" id="IPR008753">
    <property type="entry name" value="Peptidase_M13_N"/>
</dbReference>
<comment type="cofactor">
    <cofactor evidence="1">
        <name>Zn(2+)</name>
        <dbReference type="ChEBI" id="CHEBI:29105"/>
    </cofactor>
</comment>
<evidence type="ECO:0000256" key="6">
    <source>
        <dbReference type="ARBA" id="ARBA00022833"/>
    </source>
</evidence>
<feature type="domain" description="Peptidase M13 N-terminal" evidence="9">
    <location>
        <begin position="7"/>
        <end position="399"/>
    </location>
</feature>
<gene>
    <name evidence="11" type="primary">LOC100898155</name>
</gene>
<evidence type="ECO:0000313" key="11">
    <source>
        <dbReference type="RefSeq" id="XP_028968876.1"/>
    </source>
</evidence>
<keyword evidence="5" id="KW-0378">Hydrolase</keyword>
<dbReference type="GO" id="GO:0016485">
    <property type="term" value="P:protein processing"/>
    <property type="evidence" value="ECO:0007669"/>
    <property type="project" value="TreeGrafter"/>
</dbReference>
<dbReference type="GO" id="GO:0004222">
    <property type="term" value="F:metalloendopeptidase activity"/>
    <property type="evidence" value="ECO:0007669"/>
    <property type="project" value="InterPro"/>
</dbReference>
<reference evidence="11" key="1">
    <citation type="submission" date="2025-08" db="UniProtKB">
        <authorList>
            <consortium name="RefSeq"/>
        </authorList>
    </citation>
    <scope>IDENTIFICATION</scope>
</reference>
<dbReference type="CDD" id="cd08662">
    <property type="entry name" value="M13"/>
    <property type="match status" value="1"/>
</dbReference>
<dbReference type="PANTHER" id="PTHR11733">
    <property type="entry name" value="ZINC METALLOPROTEASE FAMILY M13 NEPRILYSIN-RELATED"/>
    <property type="match status" value="1"/>
</dbReference>
<keyword evidence="6" id="KW-0862">Zinc</keyword>
<keyword evidence="3" id="KW-0645">Protease</keyword>
<dbReference type="InterPro" id="IPR042089">
    <property type="entry name" value="Peptidase_M13_dom_2"/>
</dbReference>
<dbReference type="GO" id="GO:0046872">
    <property type="term" value="F:metal ion binding"/>
    <property type="evidence" value="ECO:0007669"/>
    <property type="project" value="UniProtKB-KW"/>
</dbReference>
<evidence type="ECO:0000256" key="2">
    <source>
        <dbReference type="ARBA" id="ARBA00007357"/>
    </source>
</evidence>
<evidence type="ECO:0000313" key="10">
    <source>
        <dbReference type="Proteomes" id="UP000694867"/>
    </source>
</evidence>
<sequence length="662" mass="76602">MDPNADPCHDFFQYACGTWNKVHRIPDDRPSISTFEVLSDQVQLKVRDLLEEPIGDRENPAFVKSKQLYKACMNTKTTSEKTLRNWITELGGWPLLGGVWKTPNTSLETFVSHIKMNFNLEILFHQWVGPDDRNSSINIIQFDQMPMVSRGALGRDWYIMDRFAKDRKAYQRMISDIATLLSGPGTRSEDIQKDIDNLVAFEIAIIKSGLPEVDRLDSWARYRKLSLRNLTDLVPAFNFTVYLHEMFKGIPVFIPDSESTVVYAYETFKALSPILERTDRRTIQNYAVWKVINSVLQYLPERFSKILLEFLKSSKGILSEKKEWRNCVDITTKKMGYGVSALFIRDHFDRSSKTIAQEMIHNLREAFNELLEENDWMDQDTKKVAREKANSMNEKIGYPDIFDNDSLLAGEYNELEINPVFLESLRNLGRWESGRTHIRLRQTVDRNRWTNNPAVVNAFYGPNKNDIVFPASILQPFFYSKHFPKSVNYGGIGVVIGHEITHGFDDKGRQFDKDGNMQLWWNNKTIETFRKRAECMIEQYSKYSMPGFGNVNGRLTQGENIADNGGLKQAFRAFKRWERQHGVEPYLPVLNMTHDQIFFLNFAQIWCGSMNRQETEAKLRNALHSPGPIRVLGTLANSRDFANAYNCPLGSRMNPVHKCSLW</sequence>
<dbReference type="Pfam" id="PF05649">
    <property type="entry name" value="Peptidase_M13_N"/>
    <property type="match status" value="1"/>
</dbReference>
<comment type="similarity">
    <text evidence="2">Belongs to the peptidase M13 family.</text>
</comment>
<dbReference type="GeneID" id="100898155"/>
<evidence type="ECO:0000256" key="5">
    <source>
        <dbReference type="ARBA" id="ARBA00022801"/>
    </source>
</evidence>
<dbReference type="Gene3D" id="3.40.390.10">
    <property type="entry name" value="Collagenase (Catalytic Domain)"/>
    <property type="match status" value="1"/>
</dbReference>
<dbReference type="SUPFAM" id="SSF55486">
    <property type="entry name" value="Metalloproteases ('zincins'), catalytic domain"/>
    <property type="match status" value="1"/>
</dbReference>
<keyword evidence="7" id="KW-0482">Metalloprotease</keyword>